<feature type="domain" description="VanZ-like" evidence="1">
    <location>
        <begin position="4"/>
        <end position="138"/>
    </location>
</feature>
<proteinExistence type="predicted"/>
<sequence length="171" mass="19886">MRIVALLVVFAITYLSNTPHLMVSDVHTWINSSNYEQNIRFLNIFKKDSVFYASWGEVKNTEFYLHKLGHFTFYGALSTFLFWKSTNKKTILLKLILIAGFTLTDEIHQFYVVGRSGRLVDSCFDMVSALFWFSLIFAFGKATKEPKVRKQKISSSKVKRQTVFDKLETEN</sequence>
<dbReference type="AlphaFoldDB" id="A0A6M6E6K2"/>
<dbReference type="Pfam" id="PF04892">
    <property type="entry name" value="VanZ"/>
    <property type="match status" value="1"/>
</dbReference>
<evidence type="ECO:0000313" key="3">
    <source>
        <dbReference type="Proteomes" id="UP000501076"/>
    </source>
</evidence>
<geneLocation type="plasmid" evidence="3">
    <name>pfdu301a</name>
</geneLocation>
<dbReference type="RefSeq" id="WP_171778138.1">
    <property type="nucleotide sequence ID" value="NZ_CP045273.1"/>
</dbReference>
<dbReference type="Proteomes" id="UP000501076">
    <property type="component" value="Plasmid pFDU301A"/>
</dbReference>
<accession>A0A6M6E6K2</accession>
<dbReference type="NCBIfam" id="NF037970">
    <property type="entry name" value="vanZ_1"/>
    <property type="match status" value="1"/>
</dbReference>
<evidence type="ECO:0000313" key="2">
    <source>
        <dbReference type="EMBL" id="QJX80157.1"/>
    </source>
</evidence>
<organism evidence="2 3">
    <name type="scientific">Priestia megaterium</name>
    <name type="common">Bacillus megaterium</name>
    <dbReference type="NCBI Taxonomy" id="1404"/>
    <lineage>
        <taxon>Bacteria</taxon>
        <taxon>Bacillati</taxon>
        <taxon>Bacillota</taxon>
        <taxon>Bacilli</taxon>
        <taxon>Bacillales</taxon>
        <taxon>Bacillaceae</taxon>
        <taxon>Priestia</taxon>
    </lineage>
</organism>
<gene>
    <name evidence="2" type="ORF">FDZ14_29105</name>
</gene>
<protein>
    <recommendedName>
        <fullName evidence="1">VanZ-like domain-containing protein</fullName>
    </recommendedName>
</protein>
<keyword evidence="2" id="KW-0614">Plasmid</keyword>
<evidence type="ECO:0000259" key="1">
    <source>
        <dbReference type="Pfam" id="PF04892"/>
    </source>
</evidence>
<dbReference type="InterPro" id="IPR006976">
    <property type="entry name" value="VanZ-like"/>
</dbReference>
<reference evidence="2 3" key="1">
    <citation type="submission" date="2019-10" db="EMBL/GenBank/DDBJ databases">
        <title>Complete genome sequences for adaption low water activity.</title>
        <authorList>
            <person name="Zhao L."/>
            <person name="Zhong J."/>
        </authorList>
    </citation>
    <scope>NUCLEOTIDE SEQUENCE [LARGE SCALE GENOMIC DNA]</scope>
    <source>
        <strain evidence="2 3">FDU301</strain>
        <plasmid evidence="3">pfdu301a</plasmid>
    </source>
</reference>
<dbReference type="EMBL" id="CP045273">
    <property type="protein sequence ID" value="QJX80157.1"/>
    <property type="molecule type" value="Genomic_DNA"/>
</dbReference>
<name>A0A6M6E6K2_PRIMG</name>